<dbReference type="Pfam" id="PF07811">
    <property type="entry name" value="TadE"/>
    <property type="match status" value="1"/>
</dbReference>
<dbReference type="AlphaFoldDB" id="A0A6J7HF20"/>
<dbReference type="InterPro" id="IPR012495">
    <property type="entry name" value="TadE-like_dom"/>
</dbReference>
<organism evidence="2">
    <name type="scientific">freshwater metagenome</name>
    <dbReference type="NCBI Taxonomy" id="449393"/>
    <lineage>
        <taxon>unclassified sequences</taxon>
        <taxon>metagenomes</taxon>
        <taxon>ecological metagenomes</taxon>
    </lineage>
</organism>
<evidence type="ECO:0000313" key="2">
    <source>
        <dbReference type="EMBL" id="CAB4919597.1"/>
    </source>
</evidence>
<gene>
    <name evidence="2" type="ORF">UFOPK3674_00462</name>
</gene>
<name>A0A6J7HF20_9ZZZZ</name>
<reference evidence="2" key="1">
    <citation type="submission" date="2020-05" db="EMBL/GenBank/DDBJ databases">
        <authorList>
            <person name="Chiriac C."/>
            <person name="Salcher M."/>
            <person name="Ghai R."/>
            <person name="Kavagutti S V."/>
        </authorList>
    </citation>
    <scope>NUCLEOTIDE SEQUENCE</scope>
</reference>
<dbReference type="PROSITE" id="PS51257">
    <property type="entry name" value="PROKAR_LIPOPROTEIN"/>
    <property type="match status" value="1"/>
</dbReference>
<feature type="domain" description="TadE-like" evidence="1">
    <location>
        <begin position="9"/>
        <end position="51"/>
    </location>
</feature>
<sequence>MRRIGDESGQASVELVALLPLIALLLLACLQAAAAGHTWWLAASAARAGARAAQVGGDPLVAARRALPGRVREGVQLRANGRRITVRLPVRAVLGGGRLGVAVVEAGAPDS</sequence>
<protein>
    <submittedName>
        <fullName evidence="2">Unannotated protein</fullName>
    </submittedName>
</protein>
<evidence type="ECO:0000259" key="1">
    <source>
        <dbReference type="Pfam" id="PF07811"/>
    </source>
</evidence>
<accession>A0A6J7HF20</accession>
<dbReference type="EMBL" id="CAFBMX010000002">
    <property type="protein sequence ID" value="CAB4919597.1"/>
    <property type="molecule type" value="Genomic_DNA"/>
</dbReference>
<proteinExistence type="predicted"/>